<protein>
    <submittedName>
        <fullName evidence="1">Uncharacterized protein</fullName>
    </submittedName>
</protein>
<dbReference type="EMBL" id="CAJMWV010002082">
    <property type="protein sequence ID" value="CAE6454164.1"/>
    <property type="molecule type" value="Genomic_DNA"/>
</dbReference>
<dbReference type="Proteomes" id="UP000663831">
    <property type="component" value="Unassembled WGS sequence"/>
</dbReference>
<organism evidence="1 2">
    <name type="scientific">Rhizoctonia solani</name>
    <dbReference type="NCBI Taxonomy" id="456999"/>
    <lineage>
        <taxon>Eukaryota</taxon>
        <taxon>Fungi</taxon>
        <taxon>Dikarya</taxon>
        <taxon>Basidiomycota</taxon>
        <taxon>Agaricomycotina</taxon>
        <taxon>Agaricomycetes</taxon>
        <taxon>Cantharellales</taxon>
        <taxon>Ceratobasidiaceae</taxon>
        <taxon>Rhizoctonia</taxon>
    </lineage>
</organism>
<evidence type="ECO:0000313" key="2">
    <source>
        <dbReference type="Proteomes" id="UP000663831"/>
    </source>
</evidence>
<name>A0A8H3BDZ7_9AGAM</name>
<accession>A0A8H3BDZ7</accession>
<sequence length="148" mass="16035">VDAVGRKGVKNQFLASEESVPAPPLRRFDETVEVDRMDSCEGDTLRCEMPDRVGVENVVSTVGNVNAGNGSGECPLKLGASMRTRLVDTLVDARLRFGFRTFLNGSMGIGWASRLRAPSRAHSFHCFQVECESGDGDDGRRGGNEVLC</sequence>
<feature type="non-terminal residue" evidence="1">
    <location>
        <position position="1"/>
    </location>
</feature>
<evidence type="ECO:0000313" key="1">
    <source>
        <dbReference type="EMBL" id="CAE6454164.1"/>
    </source>
</evidence>
<dbReference type="AlphaFoldDB" id="A0A8H3BDZ7"/>
<comment type="caution">
    <text evidence="1">The sequence shown here is derived from an EMBL/GenBank/DDBJ whole genome shotgun (WGS) entry which is preliminary data.</text>
</comment>
<reference evidence="1" key="1">
    <citation type="submission" date="2021-01" db="EMBL/GenBank/DDBJ databases">
        <authorList>
            <person name="Kaushik A."/>
        </authorList>
    </citation>
    <scope>NUCLEOTIDE SEQUENCE</scope>
    <source>
        <strain evidence="1">AG3-1AP</strain>
    </source>
</reference>
<gene>
    <name evidence="1" type="ORF">RDB_LOCUS69481</name>
</gene>
<proteinExistence type="predicted"/>